<keyword evidence="1" id="KW-0175">Coiled coil</keyword>
<evidence type="ECO:0000313" key="4">
    <source>
        <dbReference type="EMBL" id="QZO00786.1"/>
    </source>
</evidence>
<feature type="compositionally biased region" description="Basic and acidic residues" evidence="2">
    <location>
        <begin position="436"/>
        <end position="447"/>
    </location>
</feature>
<feature type="compositionally biased region" description="Basic residues" evidence="2">
    <location>
        <begin position="522"/>
        <end position="562"/>
    </location>
</feature>
<evidence type="ECO:0000256" key="2">
    <source>
        <dbReference type="SAM" id="MobiDB-lite"/>
    </source>
</evidence>
<keyword evidence="5" id="KW-1185">Reference proteome</keyword>
<feature type="domain" description="YhaN AAA" evidence="3">
    <location>
        <begin position="26"/>
        <end position="230"/>
    </location>
</feature>
<dbReference type="Gene3D" id="3.40.50.300">
    <property type="entry name" value="P-loop containing nucleotide triphosphate hydrolases"/>
    <property type="match status" value="1"/>
</dbReference>
<feature type="compositionally biased region" description="Basic residues" evidence="2">
    <location>
        <begin position="579"/>
        <end position="596"/>
    </location>
</feature>
<feature type="compositionally biased region" description="Basic residues" evidence="2">
    <location>
        <begin position="476"/>
        <end position="486"/>
    </location>
</feature>
<proteinExistence type="predicted"/>
<dbReference type="InterPro" id="IPR038734">
    <property type="entry name" value="YhaN_AAA"/>
</dbReference>
<feature type="compositionally biased region" description="Pro residues" evidence="2">
    <location>
        <begin position="597"/>
        <end position="609"/>
    </location>
</feature>
<organism evidence="4 5">
    <name type="scientific">Chenggangzhangella methanolivorans</name>
    <dbReference type="NCBI Taxonomy" id="1437009"/>
    <lineage>
        <taxon>Bacteria</taxon>
        <taxon>Pseudomonadati</taxon>
        <taxon>Pseudomonadota</taxon>
        <taxon>Alphaproteobacteria</taxon>
        <taxon>Hyphomicrobiales</taxon>
        <taxon>Methylopilaceae</taxon>
        <taxon>Chenggangzhangella</taxon>
    </lineage>
</organism>
<dbReference type="InterPro" id="IPR027417">
    <property type="entry name" value="P-loop_NTPase"/>
</dbReference>
<dbReference type="RefSeq" id="WP_261403973.1">
    <property type="nucleotide sequence ID" value="NZ_CP081869.1"/>
</dbReference>
<evidence type="ECO:0000313" key="5">
    <source>
        <dbReference type="Proteomes" id="UP000825701"/>
    </source>
</evidence>
<dbReference type="PANTHER" id="PTHR41259:SF1">
    <property type="entry name" value="DOUBLE-STRAND BREAK REPAIR RAD50 ATPASE, PUTATIVE-RELATED"/>
    <property type="match status" value="1"/>
</dbReference>
<accession>A0A9E6RG53</accession>
<dbReference type="SUPFAM" id="SSF52540">
    <property type="entry name" value="P-loop containing nucleoside triphosphate hydrolases"/>
    <property type="match status" value="1"/>
</dbReference>
<dbReference type="EMBL" id="CP081869">
    <property type="protein sequence ID" value="QZO00786.1"/>
    <property type="molecule type" value="Genomic_DNA"/>
</dbReference>
<gene>
    <name evidence="4" type="ORF">K6K41_03675</name>
</gene>
<sequence length="618" mass="67365">MPTILPGFSPRRGRSRSVGSEPEAAMRLLRLDLEKYGAFEGRALVFRPDARLHLVFGPNEAGKSSALSAVGDLLFGFGQRTDFAFRHATGELRLGALIADAEGREVFFRRRKGAKATLIDADDKPLRDDLLAPFLGALGRETFERAFGLTSDALRKGGEELRKADGEAGASLFAAASGLRGLEEKRRGLDEEADALFRPQASTRRFNEEFRAFEAARKEVAANELGQTEWKRLNEAIAALETRHAELERRLAETRTDRARIERLGRARRAATGVDETRRALEDQGEAPDLTIAGAAALARALDAAEAAREAAGRAAGALKALEAEVASAGLDEAALGAAEAIERAFRQSGAYATLQTDLPRVRREAEEREAALAQLAERLGLPDVAAVEAARPTDAARAELKAMIEDGRERARASAERAKAIAAERERLFLLERDRGPLERSTRDPSARSSQAFRRVSGRSTGARPRPLRQAPRPARWRRPPRGCCRRSAISTSSPDARFRAPRPSRVIAARSTGSTPTSRARPKRSPATRPRARGLRARRGRSPRAGRSPRRRRCAWRARRAGPAGSGSGPTSSVSRRLNRANLRRPCRSSKRPWPRPTASPTAPPRTPGAQPAKPS</sequence>
<feature type="region of interest" description="Disordered" evidence="2">
    <location>
        <begin position="436"/>
        <end position="618"/>
    </location>
</feature>
<name>A0A9E6RG53_9HYPH</name>
<evidence type="ECO:0000256" key="1">
    <source>
        <dbReference type="SAM" id="Coils"/>
    </source>
</evidence>
<dbReference type="AlphaFoldDB" id="A0A9E6RG53"/>
<feature type="compositionally biased region" description="Low complexity" evidence="2">
    <location>
        <begin position="464"/>
        <end position="475"/>
    </location>
</feature>
<dbReference type="Pfam" id="PF13514">
    <property type="entry name" value="AAA_27"/>
    <property type="match status" value="1"/>
</dbReference>
<dbReference type="PANTHER" id="PTHR41259">
    <property type="entry name" value="DOUBLE-STRAND BREAK REPAIR RAD50 ATPASE, PUTATIVE-RELATED"/>
    <property type="match status" value="1"/>
</dbReference>
<dbReference type="Proteomes" id="UP000825701">
    <property type="component" value="Chromosome"/>
</dbReference>
<protein>
    <submittedName>
        <fullName evidence="4">AAA family ATPase</fullName>
    </submittedName>
</protein>
<feature type="coiled-coil region" evidence="1">
    <location>
        <begin position="230"/>
        <end position="264"/>
    </location>
</feature>
<reference evidence="4" key="1">
    <citation type="submission" date="2021-08" db="EMBL/GenBank/DDBJ databases">
        <authorList>
            <person name="Zhang H."/>
            <person name="Xu M."/>
            <person name="Yu Z."/>
            <person name="Yang L."/>
            <person name="Cai Y."/>
        </authorList>
    </citation>
    <scope>NUCLEOTIDE SEQUENCE</scope>
    <source>
        <strain evidence="4">CHL1</strain>
    </source>
</reference>
<evidence type="ECO:0000259" key="3">
    <source>
        <dbReference type="Pfam" id="PF13514"/>
    </source>
</evidence>
<dbReference type="KEGG" id="cmet:K6K41_03675"/>